<dbReference type="InterPro" id="IPR007173">
    <property type="entry name" value="ALO_C"/>
</dbReference>
<dbReference type="InterPro" id="IPR006094">
    <property type="entry name" value="Oxid_FAD_bind_N"/>
</dbReference>
<reference evidence="3" key="1">
    <citation type="journal article" date="2020" name="mSystems">
        <title>Genome- and Community-Level Interaction Insights into Carbon Utilization and Element Cycling Functions of Hydrothermarchaeota in Hydrothermal Sediment.</title>
        <authorList>
            <person name="Zhou Z."/>
            <person name="Liu Y."/>
            <person name="Xu W."/>
            <person name="Pan J."/>
            <person name="Luo Z.H."/>
            <person name="Li M."/>
        </authorList>
    </citation>
    <scope>NUCLEOTIDE SEQUENCE [LARGE SCALE GENOMIC DNA]</scope>
    <source>
        <strain evidence="3">SpSt-402</strain>
    </source>
</reference>
<dbReference type="Pfam" id="PF01565">
    <property type="entry name" value="FAD_binding_4"/>
    <property type="match status" value="1"/>
</dbReference>
<dbReference type="AlphaFoldDB" id="A0A832H985"/>
<dbReference type="Gene3D" id="3.30.465.10">
    <property type="match status" value="1"/>
</dbReference>
<feature type="domain" description="FAD-binding PCMH-type" evidence="2">
    <location>
        <begin position="43"/>
        <end position="216"/>
    </location>
</feature>
<dbReference type="EMBL" id="DSRD01000661">
    <property type="protein sequence ID" value="HGW94705.1"/>
    <property type="molecule type" value="Genomic_DNA"/>
</dbReference>
<dbReference type="PANTHER" id="PTHR43762:SF1">
    <property type="entry name" value="D-ARABINONO-1,4-LACTONE OXIDASE"/>
    <property type="match status" value="1"/>
</dbReference>
<dbReference type="InterPro" id="IPR010031">
    <property type="entry name" value="FAD_lactone_oxidase-like"/>
</dbReference>
<keyword evidence="1" id="KW-0560">Oxidoreductase</keyword>
<protein>
    <submittedName>
        <fullName evidence="3">FAD-binding protein</fullName>
    </submittedName>
</protein>
<gene>
    <name evidence="3" type="ORF">ENR47_10550</name>
</gene>
<name>A0A832H985_9CYAN</name>
<dbReference type="Gene3D" id="3.30.70.2520">
    <property type="match status" value="1"/>
</dbReference>
<dbReference type="GO" id="GO:0016020">
    <property type="term" value="C:membrane"/>
    <property type="evidence" value="ECO:0007669"/>
    <property type="project" value="InterPro"/>
</dbReference>
<dbReference type="SUPFAM" id="SSF56176">
    <property type="entry name" value="FAD-binding/transporter-associated domain-like"/>
    <property type="match status" value="1"/>
</dbReference>
<dbReference type="Gene3D" id="3.30.43.10">
    <property type="entry name" value="Uridine Diphospho-n-acetylenolpyruvylglucosamine Reductase, domain 2"/>
    <property type="match status" value="1"/>
</dbReference>
<dbReference type="GO" id="GO:0003885">
    <property type="term" value="F:D-arabinono-1,4-lactone oxidase activity"/>
    <property type="evidence" value="ECO:0007669"/>
    <property type="project" value="InterPro"/>
</dbReference>
<evidence type="ECO:0000259" key="2">
    <source>
        <dbReference type="PROSITE" id="PS51387"/>
    </source>
</evidence>
<sequence>MFKTFKELFSKTQQREHQSLLPDTVQEILHRRNYPWHNWGKTVTCQPALSFFPETLEHLTQIVQFAQIHRKRIRVAATGHSWSSLIPTDDILVYIHKLNRVELDLSDRDRPLVIVQAGATVKDVNTVLEQHGYALPLNVVLESVRFGGLVATGSHGSGWQNPTLSDLVHSIEIVTGNSELRVFETGVDSETVMSAARMHLGMFGITYQMKLYIHLSYRVRAVDRRAPLQDTIDNLKTLILQHENCDLFWWPFCDQIWIKSWDRTETPITSKPRQCTWDRVAAAVTARLYRESLRFLKYFPRFTPWVCNLTFKITPSVRNEVVDLVEAIHYRRSLEVAKMGCVEIGFKVDPKFENVKRAMKIVFDTTQRYAVQGRYPFNVTMNLRFIGQSHCLLSPGYGDGHTCFIEILSQTNREEWCVFSADVATQWLALPGALPHWAKEFEHIPNIKTQMRKKLSENIQTFQRIKQELEIDPHSIFINNLLQDIFESEMDTIISPEPATLKS</sequence>
<dbReference type="InterPro" id="IPR016167">
    <property type="entry name" value="FAD-bd_PCMH_sub1"/>
</dbReference>
<comment type="caution">
    <text evidence="3">The sequence shown here is derived from an EMBL/GenBank/DDBJ whole genome shotgun (WGS) entry which is preliminary data.</text>
</comment>
<dbReference type="InterPro" id="IPR016169">
    <property type="entry name" value="FAD-bd_PCMH_sub2"/>
</dbReference>
<dbReference type="PROSITE" id="PS51387">
    <property type="entry name" value="FAD_PCMH"/>
    <property type="match status" value="1"/>
</dbReference>
<evidence type="ECO:0000313" key="3">
    <source>
        <dbReference type="EMBL" id="HGW94705.1"/>
    </source>
</evidence>
<dbReference type="GO" id="GO:0071949">
    <property type="term" value="F:FAD binding"/>
    <property type="evidence" value="ECO:0007669"/>
    <property type="project" value="InterPro"/>
</dbReference>
<dbReference type="Pfam" id="PF04030">
    <property type="entry name" value="ALO"/>
    <property type="match status" value="1"/>
</dbReference>
<dbReference type="PANTHER" id="PTHR43762">
    <property type="entry name" value="L-GULONOLACTONE OXIDASE"/>
    <property type="match status" value="1"/>
</dbReference>
<dbReference type="PIRSF" id="PIRSF000136">
    <property type="entry name" value="LGO_GLO"/>
    <property type="match status" value="1"/>
</dbReference>
<organism evidence="3">
    <name type="scientific">Oscillatoriales cyanobacterium SpSt-402</name>
    <dbReference type="NCBI Taxonomy" id="2282168"/>
    <lineage>
        <taxon>Bacteria</taxon>
        <taxon>Bacillati</taxon>
        <taxon>Cyanobacteriota</taxon>
        <taxon>Cyanophyceae</taxon>
        <taxon>Oscillatoriophycideae</taxon>
        <taxon>Oscillatoriales</taxon>
    </lineage>
</organism>
<evidence type="ECO:0000256" key="1">
    <source>
        <dbReference type="ARBA" id="ARBA00023002"/>
    </source>
</evidence>
<dbReference type="InterPro" id="IPR036318">
    <property type="entry name" value="FAD-bd_PCMH-like_sf"/>
</dbReference>
<accession>A0A832H985</accession>
<proteinExistence type="predicted"/>
<dbReference type="InterPro" id="IPR016166">
    <property type="entry name" value="FAD-bd_PCMH"/>
</dbReference>